<dbReference type="AlphaFoldDB" id="A0A8S1P5T2"/>
<evidence type="ECO:0000313" key="1">
    <source>
        <dbReference type="EMBL" id="CAD8098363.1"/>
    </source>
</evidence>
<accession>A0A8S1P5T2</accession>
<reference evidence="1" key="1">
    <citation type="submission" date="2021-01" db="EMBL/GenBank/DDBJ databases">
        <authorList>
            <consortium name="Genoscope - CEA"/>
            <person name="William W."/>
        </authorList>
    </citation>
    <scope>NUCLEOTIDE SEQUENCE</scope>
</reference>
<dbReference type="Proteomes" id="UP000692954">
    <property type="component" value="Unassembled WGS sequence"/>
</dbReference>
<proteinExistence type="predicted"/>
<evidence type="ECO:0000313" key="2">
    <source>
        <dbReference type="Proteomes" id="UP000692954"/>
    </source>
</evidence>
<comment type="caution">
    <text evidence="1">The sequence shown here is derived from an EMBL/GenBank/DDBJ whole genome shotgun (WGS) entry which is preliminary data.</text>
</comment>
<organism evidence="1 2">
    <name type="scientific">Paramecium sonneborni</name>
    <dbReference type="NCBI Taxonomy" id="65129"/>
    <lineage>
        <taxon>Eukaryota</taxon>
        <taxon>Sar</taxon>
        <taxon>Alveolata</taxon>
        <taxon>Ciliophora</taxon>
        <taxon>Intramacronucleata</taxon>
        <taxon>Oligohymenophorea</taxon>
        <taxon>Peniculida</taxon>
        <taxon>Parameciidae</taxon>
        <taxon>Paramecium</taxon>
    </lineage>
</organism>
<protein>
    <submittedName>
        <fullName evidence="1">Uncharacterized protein</fullName>
    </submittedName>
</protein>
<keyword evidence="2" id="KW-1185">Reference proteome</keyword>
<gene>
    <name evidence="1" type="ORF">PSON_ATCC_30995.1.T0700081</name>
</gene>
<sequence length="228" mass="27488">MNLLLNQFKQLRLKNQRLVKTIKDVKINQIQSNFHINTKSKQNMNNIQLLKDQKEAKALSIQLQNYLHKEVMAVFSKYCKVIIAYMKHQVQKSQNKKQKQLNQSGMHIQIKVIHKLNRIIRIKFSIVDLIKLRRIAIFILKIYGKELLFDYQYSTKKLLIKLIKDQFEFNQFQNEILKNLIDNEGEKKVKFTYLSFFMVKIRIMITVKKKRLQPYCYNKIMIENRYSA</sequence>
<dbReference type="EMBL" id="CAJJDN010000070">
    <property type="protein sequence ID" value="CAD8098363.1"/>
    <property type="molecule type" value="Genomic_DNA"/>
</dbReference>
<name>A0A8S1P5T2_9CILI</name>